<name>A0A6G1GPR7_9PEZI</name>
<protein>
    <submittedName>
        <fullName evidence="2">Uncharacterized protein</fullName>
    </submittedName>
</protein>
<keyword evidence="3" id="KW-1185">Reference proteome</keyword>
<sequence length="190" mass="20204">MTDIASEGSKKWDAMSEGQKKDTFDSLPKEQKKDLTYTEWITQGYHNQWENWMPWIEDKYLSWFTRDNKASYATKDTLDKSKITGIDQVDTLQDGVNSLVSGQVGQGGLLQPIGDMASKEGINRAERGGKDDSGSYGGPLSGVTDPVAKNAMAGGEGVAEGGKGVAGKVGEGVSGAGGYVSSLWGGGKKE</sequence>
<proteinExistence type="predicted"/>
<evidence type="ECO:0000313" key="3">
    <source>
        <dbReference type="Proteomes" id="UP000800041"/>
    </source>
</evidence>
<feature type="compositionally biased region" description="Basic and acidic residues" evidence="1">
    <location>
        <begin position="8"/>
        <end position="29"/>
    </location>
</feature>
<evidence type="ECO:0000313" key="2">
    <source>
        <dbReference type="EMBL" id="KAF1982757.1"/>
    </source>
</evidence>
<dbReference type="EMBL" id="ML977181">
    <property type="protein sequence ID" value="KAF1982757.1"/>
    <property type="molecule type" value="Genomic_DNA"/>
</dbReference>
<dbReference type="AlphaFoldDB" id="A0A6G1GPR7"/>
<accession>A0A6G1GPR7</accession>
<gene>
    <name evidence="2" type="ORF">K402DRAFT_397283</name>
</gene>
<feature type="region of interest" description="Disordered" evidence="1">
    <location>
        <begin position="124"/>
        <end position="149"/>
    </location>
</feature>
<evidence type="ECO:0000256" key="1">
    <source>
        <dbReference type="SAM" id="MobiDB-lite"/>
    </source>
</evidence>
<dbReference type="OrthoDB" id="3001700at2759"/>
<feature type="compositionally biased region" description="Basic and acidic residues" evidence="1">
    <location>
        <begin position="124"/>
        <end position="133"/>
    </location>
</feature>
<reference evidence="2" key="1">
    <citation type="journal article" date="2020" name="Stud. Mycol.">
        <title>101 Dothideomycetes genomes: a test case for predicting lifestyles and emergence of pathogens.</title>
        <authorList>
            <person name="Haridas S."/>
            <person name="Albert R."/>
            <person name="Binder M."/>
            <person name="Bloem J."/>
            <person name="Labutti K."/>
            <person name="Salamov A."/>
            <person name="Andreopoulos B."/>
            <person name="Baker S."/>
            <person name="Barry K."/>
            <person name="Bills G."/>
            <person name="Bluhm B."/>
            <person name="Cannon C."/>
            <person name="Castanera R."/>
            <person name="Culley D."/>
            <person name="Daum C."/>
            <person name="Ezra D."/>
            <person name="Gonzalez J."/>
            <person name="Henrissat B."/>
            <person name="Kuo A."/>
            <person name="Liang C."/>
            <person name="Lipzen A."/>
            <person name="Lutzoni F."/>
            <person name="Magnuson J."/>
            <person name="Mondo S."/>
            <person name="Nolan M."/>
            <person name="Ohm R."/>
            <person name="Pangilinan J."/>
            <person name="Park H.-J."/>
            <person name="Ramirez L."/>
            <person name="Alfaro M."/>
            <person name="Sun H."/>
            <person name="Tritt A."/>
            <person name="Yoshinaga Y."/>
            <person name="Zwiers L.-H."/>
            <person name="Turgeon B."/>
            <person name="Goodwin S."/>
            <person name="Spatafora J."/>
            <person name="Crous P."/>
            <person name="Grigoriev I."/>
        </authorList>
    </citation>
    <scope>NUCLEOTIDE SEQUENCE</scope>
    <source>
        <strain evidence="2">CBS 113979</strain>
    </source>
</reference>
<feature type="region of interest" description="Disordered" evidence="1">
    <location>
        <begin position="1"/>
        <end position="29"/>
    </location>
</feature>
<dbReference type="Proteomes" id="UP000800041">
    <property type="component" value="Unassembled WGS sequence"/>
</dbReference>
<organism evidence="2 3">
    <name type="scientific">Aulographum hederae CBS 113979</name>
    <dbReference type="NCBI Taxonomy" id="1176131"/>
    <lineage>
        <taxon>Eukaryota</taxon>
        <taxon>Fungi</taxon>
        <taxon>Dikarya</taxon>
        <taxon>Ascomycota</taxon>
        <taxon>Pezizomycotina</taxon>
        <taxon>Dothideomycetes</taxon>
        <taxon>Pleosporomycetidae</taxon>
        <taxon>Aulographales</taxon>
        <taxon>Aulographaceae</taxon>
    </lineage>
</organism>